<comment type="catalytic activity">
    <reaction evidence="10">
        <text>2 a Fe(II)-siderophore + NADP(+) + H(+) = 2 a Fe(III)-siderophore + NADPH</text>
        <dbReference type="Rhea" id="RHEA:28795"/>
        <dbReference type="Rhea" id="RHEA-COMP:11342"/>
        <dbReference type="Rhea" id="RHEA-COMP:11344"/>
        <dbReference type="ChEBI" id="CHEBI:15378"/>
        <dbReference type="ChEBI" id="CHEBI:29033"/>
        <dbReference type="ChEBI" id="CHEBI:29034"/>
        <dbReference type="ChEBI" id="CHEBI:57783"/>
        <dbReference type="ChEBI" id="CHEBI:58349"/>
        <dbReference type="EC" id="1.16.1.9"/>
    </reaction>
</comment>
<accession>A0ABQ8KJU9</accession>
<feature type="transmembrane region" description="Helical" evidence="11">
    <location>
        <begin position="177"/>
        <end position="198"/>
    </location>
</feature>
<dbReference type="InterPro" id="IPR013130">
    <property type="entry name" value="Fe3_Rdtase_TM_dom"/>
</dbReference>
<dbReference type="EC" id="1.16.1.9" evidence="2"/>
<dbReference type="CDD" id="cd06186">
    <property type="entry name" value="NOX_Duox_like_FAD_NADP"/>
    <property type="match status" value="1"/>
</dbReference>
<keyword evidence="7" id="KW-0406">Ion transport</keyword>
<gene>
    <name evidence="13" type="ORF">C8Q71DRAFT_577250</name>
</gene>
<keyword evidence="5 11" id="KW-0812">Transmembrane</keyword>
<feature type="transmembrane region" description="Helical" evidence="11">
    <location>
        <begin position="210"/>
        <end position="230"/>
    </location>
</feature>
<feature type="transmembrane region" description="Helical" evidence="11">
    <location>
        <begin position="242"/>
        <end position="263"/>
    </location>
</feature>
<feature type="transmembrane region" description="Helical" evidence="11">
    <location>
        <begin position="137"/>
        <end position="157"/>
    </location>
</feature>
<dbReference type="InterPro" id="IPR039261">
    <property type="entry name" value="FNR_nucleotide-bd"/>
</dbReference>
<dbReference type="InterPro" id="IPR013112">
    <property type="entry name" value="FAD-bd_8"/>
</dbReference>
<dbReference type="Gene3D" id="3.40.50.80">
    <property type="entry name" value="Nucleotide-binding domain of ferredoxin-NADP reductase (FNR) module"/>
    <property type="match status" value="1"/>
</dbReference>
<evidence type="ECO:0000256" key="8">
    <source>
        <dbReference type="ARBA" id="ARBA00023136"/>
    </source>
</evidence>
<feature type="domain" description="FAD-binding FR-type" evidence="12">
    <location>
        <begin position="305"/>
        <end position="426"/>
    </location>
</feature>
<keyword evidence="6 11" id="KW-1133">Transmembrane helix</keyword>
<keyword evidence="14" id="KW-1185">Reference proteome</keyword>
<evidence type="ECO:0000256" key="9">
    <source>
        <dbReference type="ARBA" id="ARBA00023180"/>
    </source>
</evidence>
<evidence type="ECO:0000256" key="3">
    <source>
        <dbReference type="ARBA" id="ARBA00022448"/>
    </source>
</evidence>
<evidence type="ECO:0000256" key="4">
    <source>
        <dbReference type="ARBA" id="ARBA00022475"/>
    </source>
</evidence>
<dbReference type="InterPro" id="IPR017927">
    <property type="entry name" value="FAD-bd_FR_type"/>
</dbReference>
<evidence type="ECO:0000256" key="7">
    <source>
        <dbReference type="ARBA" id="ARBA00023065"/>
    </source>
</evidence>
<dbReference type="SFLD" id="SFLDG01168">
    <property type="entry name" value="Ferric_reductase_subgroup_(FRE"/>
    <property type="match status" value="1"/>
</dbReference>
<dbReference type="Proteomes" id="UP000814176">
    <property type="component" value="Unassembled WGS sequence"/>
</dbReference>
<dbReference type="Pfam" id="PF01794">
    <property type="entry name" value="Ferric_reduct"/>
    <property type="match status" value="1"/>
</dbReference>
<dbReference type="PANTHER" id="PTHR32361:SF9">
    <property type="entry name" value="FERRIC REDUCTASE TRANSMEMBRANE COMPONENT 3-RELATED"/>
    <property type="match status" value="1"/>
</dbReference>
<feature type="transmembrane region" description="Helical" evidence="11">
    <location>
        <begin position="28"/>
        <end position="48"/>
    </location>
</feature>
<evidence type="ECO:0000256" key="10">
    <source>
        <dbReference type="ARBA" id="ARBA00048483"/>
    </source>
</evidence>
<dbReference type="PANTHER" id="PTHR32361">
    <property type="entry name" value="FERRIC/CUPRIC REDUCTASE TRANSMEMBRANE COMPONENT"/>
    <property type="match status" value="1"/>
</dbReference>
<dbReference type="Pfam" id="PF08022">
    <property type="entry name" value="FAD_binding_8"/>
    <property type="match status" value="1"/>
</dbReference>
<feature type="transmembrane region" description="Helical" evidence="11">
    <location>
        <begin position="294"/>
        <end position="313"/>
    </location>
</feature>
<dbReference type="InterPro" id="IPR051410">
    <property type="entry name" value="Ferric/Cupric_Reductase"/>
</dbReference>
<comment type="caution">
    <text evidence="13">The sequence shown here is derived from an EMBL/GenBank/DDBJ whole genome shotgun (WGS) entry which is preliminary data.</text>
</comment>
<feature type="transmembrane region" description="Helical" evidence="11">
    <location>
        <begin position="270"/>
        <end position="288"/>
    </location>
</feature>
<dbReference type="SUPFAM" id="SSF63380">
    <property type="entry name" value="Riboflavin synthase domain-like"/>
    <property type="match status" value="1"/>
</dbReference>
<dbReference type="InterPro" id="IPR017938">
    <property type="entry name" value="Riboflavin_synthase-like_b-brl"/>
</dbReference>
<evidence type="ECO:0000256" key="5">
    <source>
        <dbReference type="ARBA" id="ARBA00022692"/>
    </source>
</evidence>
<name>A0ABQ8KJU9_9APHY</name>
<evidence type="ECO:0000313" key="14">
    <source>
        <dbReference type="Proteomes" id="UP000814176"/>
    </source>
</evidence>
<proteinExistence type="predicted"/>
<reference evidence="13 14" key="1">
    <citation type="journal article" date="2021" name="Environ. Microbiol.">
        <title>Gene family expansions and transcriptome signatures uncover fungal adaptations to wood decay.</title>
        <authorList>
            <person name="Hage H."/>
            <person name="Miyauchi S."/>
            <person name="Viragh M."/>
            <person name="Drula E."/>
            <person name="Min B."/>
            <person name="Chaduli D."/>
            <person name="Navarro D."/>
            <person name="Favel A."/>
            <person name="Norest M."/>
            <person name="Lesage-Meessen L."/>
            <person name="Balint B."/>
            <person name="Merenyi Z."/>
            <person name="de Eugenio L."/>
            <person name="Morin E."/>
            <person name="Martinez A.T."/>
            <person name="Baldrian P."/>
            <person name="Stursova M."/>
            <person name="Martinez M.J."/>
            <person name="Novotny C."/>
            <person name="Magnuson J.K."/>
            <person name="Spatafora J.W."/>
            <person name="Maurice S."/>
            <person name="Pangilinan J."/>
            <person name="Andreopoulos W."/>
            <person name="LaButti K."/>
            <person name="Hundley H."/>
            <person name="Na H."/>
            <person name="Kuo A."/>
            <person name="Barry K."/>
            <person name="Lipzen A."/>
            <person name="Henrissat B."/>
            <person name="Riley R."/>
            <person name="Ahrendt S."/>
            <person name="Nagy L.G."/>
            <person name="Grigoriev I.V."/>
            <person name="Martin F."/>
            <person name="Rosso M.N."/>
        </authorList>
    </citation>
    <scope>NUCLEOTIDE SEQUENCE [LARGE SCALE GENOMIC DNA]</scope>
    <source>
        <strain evidence="13 14">CIRM-BRFM 1785</strain>
    </source>
</reference>
<sequence>MADGFSNPSPVQTRSHHHGDVGGVNVSVVFWTDIFLVSILTVCTLLQLPRIYARLCTPSERRDGHFLLRSDTALPPSPPSSSTIAVDHSEQDLMHTSAPNEKADHSSSASPPMHIPAWDTLVRPVIPFLRTPFIEGINLGGTLFCAFYFGVLLFSGLYHTSIFTNPLRPGYVAVSQIPWVVILASKNNIISLLLGIGWDHLNYIHRFAGRLLTIAANIHVIGYVYKWTMAGSFVRHISEPRFVWGVVAIVCIDILFFFSLAIWRARAYSIFYLSHIASFIGFLVTVCLHMRPAIPWVIASAGIYVADIVLRCIKTRVCTARIQCFPELCATWVEIPSLTSGWRAGQHVRLRVLSRSMGWVGWTETHPFTIASASRGVAQQGLVLLCKNTGRWTRRLQALSRREQLDGSNVTITVMVEGPYGGPGDTMLSSFSGALLVVGGSGISYGLAAAEELIRKAADGTSSVTVLDLVWCVPYSDCLTPMIPHFTFLLAQSRSAGVAFQVTVFHTRVSISERTCGTYELPAGLTLLSGRPSIAIRLRDVLSRTQEAGPLPGAGDKLRGVSVGVCGPLALGEDVRKAIDEIEPDVQRAVGGIELLEEIYSL</sequence>
<dbReference type="EMBL" id="JADCUA010000008">
    <property type="protein sequence ID" value="KAH9838077.1"/>
    <property type="molecule type" value="Genomic_DNA"/>
</dbReference>
<keyword evidence="9" id="KW-0325">Glycoprotein</keyword>
<dbReference type="SFLD" id="SFLDS00052">
    <property type="entry name" value="Ferric_Reductase_Domain"/>
    <property type="match status" value="1"/>
</dbReference>
<evidence type="ECO:0000313" key="13">
    <source>
        <dbReference type="EMBL" id="KAH9838077.1"/>
    </source>
</evidence>
<evidence type="ECO:0000256" key="2">
    <source>
        <dbReference type="ARBA" id="ARBA00012668"/>
    </source>
</evidence>
<keyword evidence="4" id="KW-1003">Cell membrane</keyword>
<evidence type="ECO:0000256" key="1">
    <source>
        <dbReference type="ARBA" id="ARBA00004651"/>
    </source>
</evidence>
<evidence type="ECO:0000256" key="11">
    <source>
        <dbReference type="SAM" id="Phobius"/>
    </source>
</evidence>
<organism evidence="13 14">
    <name type="scientific">Rhodofomes roseus</name>
    <dbReference type="NCBI Taxonomy" id="34475"/>
    <lineage>
        <taxon>Eukaryota</taxon>
        <taxon>Fungi</taxon>
        <taxon>Dikarya</taxon>
        <taxon>Basidiomycota</taxon>
        <taxon>Agaricomycotina</taxon>
        <taxon>Agaricomycetes</taxon>
        <taxon>Polyporales</taxon>
        <taxon>Rhodofomes</taxon>
    </lineage>
</organism>
<evidence type="ECO:0000259" key="12">
    <source>
        <dbReference type="PROSITE" id="PS51384"/>
    </source>
</evidence>
<protein>
    <recommendedName>
        <fullName evidence="2">ferric-chelate reductase (NADPH)</fullName>
        <ecNumber evidence="2">1.16.1.9</ecNumber>
    </recommendedName>
</protein>
<dbReference type="RefSeq" id="XP_047780115.1">
    <property type="nucleotide sequence ID" value="XM_047919470.1"/>
</dbReference>
<comment type="subcellular location">
    <subcellularLocation>
        <location evidence="1">Cell membrane</location>
        <topology evidence="1">Multi-pass membrane protein</topology>
    </subcellularLocation>
</comment>
<keyword evidence="8 11" id="KW-0472">Membrane</keyword>
<dbReference type="GeneID" id="72000202"/>
<keyword evidence="3" id="KW-0813">Transport</keyword>
<evidence type="ECO:0000256" key="6">
    <source>
        <dbReference type="ARBA" id="ARBA00022989"/>
    </source>
</evidence>
<dbReference type="PROSITE" id="PS51384">
    <property type="entry name" value="FAD_FR"/>
    <property type="match status" value="1"/>
</dbReference>